<accession>A0A1I0TDJ2</accession>
<keyword evidence="2" id="KW-1185">Reference proteome</keyword>
<evidence type="ECO:0000313" key="2">
    <source>
        <dbReference type="Proteomes" id="UP000198836"/>
    </source>
</evidence>
<evidence type="ECO:0000313" key="1">
    <source>
        <dbReference type="EMBL" id="SFA49787.1"/>
    </source>
</evidence>
<dbReference type="EMBL" id="FOJM01000008">
    <property type="protein sequence ID" value="SFA49787.1"/>
    <property type="molecule type" value="Genomic_DNA"/>
</dbReference>
<sequence>MMILGRMPTSNITNNTCKNLTYPNLIEAVAPDFFLIGTTSKKQDGH</sequence>
<name>A0A1I0TDJ2_9SPHI</name>
<dbReference type="Proteomes" id="UP000198836">
    <property type="component" value="Unassembled WGS sequence"/>
</dbReference>
<organism evidence="1 2">
    <name type="scientific">Pedobacter suwonensis</name>
    <dbReference type="NCBI Taxonomy" id="332999"/>
    <lineage>
        <taxon>Bacteria</taxon>
        <taxon>Pseudomonadati</taxon>
        <taxon>Bacteroidota</taxon>
        <taxon>Sphingobacteriia</taxon>
        <taxon>Sphingobacteriales</taxon>
        <taxon>Sphingobacteriaceae</taxon>
        <taxon>Pedobacter</taxon>
    </lineage>
</organism>
<gene>
    <name evidence="1" type="ORF">SAMN04488511_108206</name>
</gene>
<proteinExistence type="predicted"/>
<reference evidence="2" key="1">
    <citation type="submission" date="2016-10" db="EMBL/GenBank/DDBJ databases">
        <authorList>
            <person name="Varghese N."/>
            <person name="Submissions S."/>
        </authorList>
    </citation>
    <scope>NUCLEOTIDE SEQUENCE [LARGE SCALE GENOMIC DNA]</scope>
    <source>
        <strain evidence="2">DSM 18130</strain>
    </source>
</reference>
<dbReference type="AlphaFoldDB" id="A0A1I0TDJ2"/>
<protein>
    <submittedName>
        <fullName evidence="1">Uncharacterized protein</fullName>
    </submittedName>
</protein>